<organism evidence="1 2">
    <name type="scientific">Aspergillus ellipticus CBS 707.79</name>
    <dbReference type="NCBI Taxonomy" id="1448320"/>
    <lineage>
        <taxon>Eukaryota</taxon>
        <taxon>Fungi</taxon>
        <taxon>Dikarya</taxon>
        <taxon>Ascomycota</taxon>
        <taxon>Pezizomycotina</taxon>
        <taxon>Eurotiomycetes</taxon>
        <taxon>Eurotiomycetidae</taxon>
        <taxon>Eurotiales</taxon>
        <taxon>Aspergillaceae</taxon>
        <taxon>Aspergillus</taxon>
        <taxon>Aspergillus subgen. Circumdati</taxon>
    </lineage>
</organism>
<sequence>MGYLLSIVLRSCTPSRAHWDAIFCRPWNKRTSGQGDDAKVGRSGTIPCRGHYIRPSGLRLPGKADLECRVEFRSSGREEALLLGT</sequence>
<keyword evidence="2" id="KW-1185">Reference proteome</keyword>
<accession>A0A319DPE1</accession>
<dbReference type="EMBL" id="KZ826005">
    <property type="protein sequence ID" value="PYH89938.1"/>
    <property type="molecule type" value="Genomic_DNA"/>
</dbReference>
<dbReference type="VEuPathDB" id="FungiDB:BO71DRAFT_95192"/>
<gene>
    <name evidence="1" type="ORF">BO71DRAFT_95192</name>
</gene>
<name>A0A319DPE1_9EURO</name>
<dbReference type="AlphaFoldDB" id="A0A319DPE1"/>
<protein>
    <submittedName>
        <fullName evidence="1">Uncharacterized protein</fullName>
    </submittedName>
</protein>
<evidence type="ECO:0000313" key="1">
    <source>
        <dbReference type="EMBL" id="PYH89938.1"/>
    </source>
</evidence>
<evidence type="ECO:0000313" key="2">
    <source>
        <dbReference type="Proteomes" id="UP000247810"/>
    </source>
</evidence>
<dbReference type="Proteomes" id="UP000247810">
    <property type="component" value="Unassembled WGS sequence"/>
</dbReference>
<proteinExistence type="predicted"/>
<reference evidence="1 2" key="1">
    <citation type="submission" date="2018-02" db="EMBL/GenBank/DDBJ databases">
        <title>The genomes of Aspergillus section Nigri reveals drivers in fungal speciation.</title>
        <authorList>
            <consortium name="DOE Joint Genome Institute"/>
            <person name="Vesth T.C."/>
            <person name="Nybo J."/>
            <person name="Theobald S."/>
            <person name="Brandl J."/>
            <person name="Frisvad J.C."/>
            <person name="Nielsen K.F."/>
            <person name="Lyhne E.K."/>
            <person name="Kogle M.E."/>
            <person name="Kuo A."/>
            <person name="Riley R."/>
            <person name="Clum A."/>
            <person name="Nolan M."/>
            <person name="Lipzen A."/>
            <person name="Salamov A."/>
            <person name="Henrissat B."/>
            <person name="Wiebenga A."/>
            <person name="De vries R.P."/>
            <person name="Grigoriev I.V."/>
            <person name="Mortensen U.H."/>
            <person name="Andersen M.R."/>
            <person name="Baker S.E."/>
        </authorList>
    </citation>
    <scope>NUCLEOTIDE SEQUENCE [LARGE SCALE GENOMIC DNA]</scope>
    <source>
        <strain evidence="1 2">CBS 707.79</strain>
    </source>
</reference>